<keyword evidence="2" id="KW-1185">Reference proteome</keyword>
<organism evidence="1 2">
    <name type="scientific">Trachipleistophora hominis</name>
    <name type="common">Microsporidian parasite</name>
    <dbReference type="NCBI Taxonomy" id="72359"/>
    <lineage>
        <taxon>Eukaryota</taxon>
        <taxon>Fungi</taxon>
        <taxon>Fungi incertae sedis</taxon>
        <taxon>Microsporidia</taxon>
        <taxon>Pleistophoridae</taxon>
        <taxon>Trachipleistophora</taxon>
    </lineage>
</organism>
<proteinExistence type="predicted"/>
<dbReference type="Proteomes" id="UP000011185">
    <property type="component" value="Unassembled WGS sequence"/>
</dbReference>
<dbReference type="VEuPathDB" id="MicrosporidiaDB:THOM_2486"/>
<dbReference type="AlphaFoldDB" id="L7JSX0"/>
<name>L7JSX0_TRAHO</name>
<dbReference type="EMBL" id="JH994035">
    <property type="protein sequence ID" value="ELQ74573.1"/>
    <property type="molecule type" value="Genomic_DNA"/>
</dbReference>
<dbReference type="HOGENOM" id="CLU_1807582_0_0_1"/>
<sequence length="143" mass="17138">MSSFEKLNICNDLIYKIIVDNKSRKFVSNIFKLREDQPGYIHVETRILKDYVAKINTLSFLHIYRIILRLEVLKRRDLLVQLKDKLNALTKKRILLYILRNKSSVRPILSESIFQFNKRLNAKGIENTRNLFWDIWNTNLDDL</sequence>
<evidence type="ECO:0000313" key="2">
    <source>
        <dbReference type="Proteomes" id="UP000011185"/>
    </source>
</evidence>
<dbReference type="InParanoid" id="L7JSX0"/>
<dbReference type="OMA" id="CNDLIYK"/>
<dbReference type="OrthoDB" id="10347755at2759"/>
<gene>
    <name evidence="1" type="ORF">THOM_2486</name>
</gene>
<accession>L7JSX0</accession>
<protein>
    <submittedName>
        <fullName evidence="1">Uncharacterized protein</fullName>
    </submittedName>
</protein>
<reference evidence="1 2" key="1">
    <citation type="journal article" date="2012" name="PLoS Pathog.">
        <title>The genome of the obligate intracellular parasite Trachipleistophora hominis: new insights into microsporidian genome dynamics and reductive evolution.</title>
        <authorList>
            <person name="Heinz E."/>
            <person name="Williams T.A."/>
            <person name="Nakjang S."/>
            <person name="Noel C.J."/>
            <person name="Swan D.C."/>
            <person name="Goldberg A.V."/>
            <person name="Harris S.R."/>
            <person name="Weinmaier T."/>
            <person name="Markert S."/>
            <person name="Becher D."/>
            <person name="Bernhardt J."/>
            <person name="Dagan T."/>
            <person name="Hacker C."/>
            <person name="Lucocq J.M."/>
            <person name="Schweder T."/>
            <person name="Rattei T."/>
            <person name="Hall N."/>
            <person name="Hirt R.P."/>
            <person name="Embley T.M."/>
        </authorList>
    </citation>
    <scope>NUCLEOTIDE SEQUENCE [LARGE SCALE GENOMIC DNA]</scope>
</reference>
<evidence type="ECO:0000313" key="1">
    <source>
        <dbReference type="EMBL" id="ELQ74573.1"/>
    </source>
</evidence>